<name>A0ACC3A2L7_9EURO</name>
<accession>A0ACC3A2L7</accession>
<dbReference type="Proteomes" id="UP001172386">
    <property type="component" value="Unassembled WGS sequence"/>
</dbReference>
<evidence type="ECO:0000313" key="2">
    <source>
        <dbReference type="Proteomes" id="UP001172386"/>
    </source>
</evidence>
<gene>
    <name evidence="1" type="ORF">H2198_006516</name>
</gene>
<organism evidence="1 2">
    <name type="scientific">Neophaeococcomyces mojaviensis</name>
    <dbReference type="NCBI Taxonomy" id="3383035"/>
    <lineage>
        <taxon>Eukaryota</taxon>
        <taxon>Fungi</taxon>
        <taxon>Dikarya</taxon>
        <taxon>Ascomycota</taxon>
        <taxon>Pezizomycotina</taxon>
        <taxon>Eurotiomycetes</taxon>
        <taxon>Chaetothyriomycetidae</taxon>
        <taxon>Chaetothyriales</taxon>
        <taxon>Chaetothyriales incertae sedis</taxon>
        <taxon>Neophaeococcomyces</taxon>
    </lineage>
</organism>
<protein>
    <submittedName>
        <fullName evidence="1">Uncharacterized protein</fullName>
    </submittedName>
</protein>
<keyword evidence="2" id="KW-1185">Reference proteome</keyword>
<proteinExistence type="predicted"/>
<comment type="caution">
    <text evidence="1">The sequence shown here is derived from an EMBL/GenBank/DDBJ whole genome shotgun (WGS) entry which is preliminary data.</text>
</comment>
<sequence>MKGLRLLKQAGMRKLNFAGGEPFLHAKFLGTLVDYCKRDLSLESVSIVTNGSLVTERFLRDHGHNIDILAVSCDSFHEQTNIDIGRGSGDQVTQLYKIVQWCQRFGIKFKLNTVVCRMNVDEDMNSHISELQPFRWKCFQVLMVAGENDSHRTLRDVRKFMISDREFEQFCQRHQHQASFVPESNQLMAKSYLILDEYMRFLDRDGRQPSPSILQVGVEKALRCVFWDETSFVTRGGIYDWSRADKLASGCGSDTIVDW</sequence>
<reference evidence="1" key="1">
    <citation type="submission" date="2022-10" db="EMBL/GenBank/DDBJ databases">
        <title>Culturing micro-colonial fungi from biological soil crusts in the Mojave desert and describing Neophaeococcomyces mojavensis, and introducing the new genera and species Taxawa tesnikishii.</title>
        <authorList>
            <person name="Kurbessoian T."/>
            <person name="Stajich J.E."/>
        </authorList>
    </citation>
    <scope>NUCLEOTIDE SEQUENCE</scope>
    <source>
        <strain evidence="1">JES_112</strain>
    </source>
</reference>
<evidence type="ECO:0000313" key="1">
    <source>
        <dbReference type="EMBL" id="KAJ9654436.1"/>
    </source>
</evidence>
<dbReference type="EMBL" id="JAPDRQ010000121">
    <property type="protein sequence ID" value="KAJ9654436.1"/>
    <property type="molecule type" value="Genomic_DNA"/>
</dbReference>